<reference evidence="2" key="1">
    <citation type="journal article" date="2023" name="Front. Mar. Sci.">
        <title>A new Merluccius polli reference genome to investigate the effects of global change in West African waters.</title>
        <authorList>
            <person name="Mateo J.L."/>
            <person name="Blanco-Fernandez C."/>
            <person name="Garcia-Vazquez E."/>
            <person name="Machado-Schiaffino G."/>
        </authorList>
    </citation>
    <scope>NUCLEOTIDE SEQUENCE</scope>
    <source>
        <strain evidence="2">C29</strain>
        <tissue evidence="2">Fin</tissue>
    </source>
</reference>
<comment type="caution">
    <text evidence="2">The sequence shown here is derived from an EMBL/GenBank/DDBJ whole genome shotgun (WGS) entry which is preliminary data.</text>
</comment>
<feature type="compositionally biased region" description="Low complexity" evidence="1">
    <location>
        <begin position="207"/>
        <end position="217"/>
    </location>
</feature>
<evidence type="ECO:0000313" key="3">
    <source>
        <dbReference type="Proteomes" id="UP001174136"/>
    </source>
</evidence>
<evidence type="ECO:0000256" key="1">
    <source>
        <dbReference type="SAM" id="MobiDB-lite"/>
    </source>
</evidence>
<keyword evidence="3" id="KW-1185">Reference proteome</keyword>
<dbReference type="EMBL" id="JAOPHQ010006022">
    <property type="protein sequence ID" value="KAK0133081.1"/>
    <property type="molecule type" value="Genomic_DNA"/>
</dbReference>
<accession>A0AA47NP47</accession>
<proteinExistence type="predicted"/>
<sequence length="450" mass="47316">MGSGVPLGPRADSGHSGHVASCAGMAFSPSAGGRGMAEQGLQGRMMSFCEEASGGGGGASMGEPLSPWAREGGYGRAPGFEREDQAKQQQRSFGLEQRNKQDLLVFLPVGSPLSLSSSMPSSLAATPPSPATLGAGLCSGMNANALPFYPTSETVESVVESALDDLDLNDFGVSALERSLECSSALPSGGVMLGGSQLQSSAPVNIPGSLSSSAPFSSPSPSPPVRAHTSPFFSTHLSQAGQSESGFLGQSHGSLGLNGMSSSIWEHFPSGQGSPGTPPAVQNAETARLRQELEDTQRTLKTWDHSWRHTAQTWAALKADAEESRARASRLAMETERSLQAEEVVQRQASILREALETLRSGEDPHLAVHRLQLLQRLPLESVLSLQAQLCTCLHTVEQVLYRKQRQCCVSCGDQGAVSMPCAHGLQCDGCSGSAQCPLCPEQTLDQQRS</sequence>
<name>A0AA47NP47_MERPO</name>
<dbReference type="Proteomes" id="UP001174136">
    <property type="component" value="Unassembled WGS sequence"/>
</dbReference>
<feature type="region of interest" description="Disordered" evidence="1">
    <location>
        <begin position="48"/>
        <end position="94"/>
    </location>
</feature>
<gene>
    <name evidence="2" type="primary">UNK_0</name>
    <name evidence="2" type="ORF">N1851_031543</name>
</gene>
<evidence type="ECO:0000313" key="2">
    <source>
        <dbReference type="EMBL" id="KAK0133081.1"/>
    </source>
</evidence>
<protein>
    <submittedName>
        <fullName evidence="2">RING finger protein unkempt</fullName>
    </submittedName>
</protein>
<feature type="region of interest" description="Disordered" evidence="1">
    <location>
        <begin position="204"/>
        <end position="231"/>
    </location>
</feature>
<dbReference type="AlphaFoldDB" id="A0AA47NP47"/>
<organism evidence="2 3">
    <name type="scientific">Merluccius polli</name>
    <name type="common">Benguela hake</name>
    <name type="synonym">Merluccius cadenati</name>
    <dbReference type="NCBI Taxonomy" id="89951"/>
    <lineage>
        <taxon>Eukaryota</taxon>
        <taxon>Metazoa</taxon>
        <taxon>Chordata</taxon>
        <taxon>Craniata</taxon>
        <taxon>Vertebrata</taxon>
        <taxon>Euteleostomi</taxon>
        <taxon>Actinopterygii</taxon>
        <taxon>Neopterygii</taxon>
        <taxon>Teleostei</taxon>
        <taxon>Neoteleostei</taxon>
        <taxon>Acanthomorphata</taxon>
        <taxon>Zeiogadaria</taxon>
        <taxon>Gadariae</taxon>
        <taxon>Gadiformes</taxon>
        <taxon>Gadoidei</taxon>
        <taxon>Merlucciidae</taxon>
        <taxon>Merluccius</taxon>
    </lineage>
</organism>